<dbReference type="InterPro" id="IPR010982">
    <property type="entry name" value="Lambda_DNA-bd_dom_sf"/>
</dbReference>
<dbReference type="GO" id="GO:0003677">
    <property type="term" value="F:DNA binding"/>
    <property type="evidence" value="ECO:0007669"/>
    <property type="project" value="InterPro"/>
</dbReference>
<keyword evidence="3" id="KW-1185">Reference proteome</keyword>
<gene>
    <name evidence="2" type="ORF">FVF75_16585</name>
</gene>
<protein>
    <submittedName>
        <fullName evidence="2">DUF2384 domain-containing protein</fullName>
    </submittedName>
</protein>
<evidence type="ECO:0000313" key="3">
    <source>
        <dbReference type="Proteomes" id="UP000322080"/>
    </source>
</evidence>
<reference evidence="2 3" key="1">
    <citation type="submission" date="2019-08" db="EMBL/GenBank/DDBJ databases">
        <title>Identification of a novel species of the genus Boseongicola.</title>
        <authorList>
            <person name="Zhang X.-Q."/>
        </authorList>
    </citation>
    <scope>NUCLEOTIDE SEQUENCE [LARGE SCALE GENOMIC DNA]</scope>
    <source>
        <strain evidence="2 3">HY14</strain>
    </source>
</reference>
<dbReference type="Proteomes" id="UP000322080">
    <property type="component" value="Unassembled WGS sequence"/>
</dbReference>
<dbReference type="Gene3D" id="1.10.260.40">
    <property type="entry name" value="lambda repressor-like DNA-binding domains"/>
    <property type="match status" value="1"/>
</dbReference>
<dbReference type="Pfam" id="PF09722">
    <property type="entry name" value="Xre_MbcA_ParS_C"/>
    <property type="match status" value="1"/>
</dbReference>
<dbReference type="RefSeq" id="WP_148379896.1">
    <property type="nucleotide sequence ID" value="NZ_VSIY01000015.1"/>
</dbReference>
<feature type="domain" description="HTH cro/C1-type" evidence="1">
    <location>
        <begin position="30"/>
        <end position="52"/>
    </location>
</feature>
<evidence type="ECO:0000313" key="2">
    <source>
        <dbReference type="EMBL" id="TYB77858.1"/>
    </source>
</evidence>
<dbReference type="PROSITE" id="PS50943">
    <property type="entry name" value="HTH_CROC1"/>
    <property type="match status" value="1"/>
</dbReference>
<name>A0A5D0RAX5_9RHOB</name>
<dbReference type="SUPFAM" id="SSF47413">
    <property type="entry name" value="lambda repressor-like DNA-binding domains"/>
    <property type="match status" value="1"/>
</dbReference>
<sequence length="127" mass="13304">MPQNAHIEIQDTSHAPGRVVAKAVVNAARELGLSQRELAGILGVSESTVSRMNGGGHDLAGKPLDLALYLIRVFRSLDAVAGGEAATVRGWIKAANADLHGVPKDLMRTPAGLVDVMNYLDAARAPT</sequence>
<comment type="caution">
    <text evidence="2">The sequence shown here is derived from an EMBL/GenBank/DDBJ whole genome shotgun (WGS) entry which is preliminary data.</text>
</comment>
<evidence type="ECO:0000259" key="1">
    <source>
        <dbReference type="PROSITE" id="PS50943"/>
    </source>
</evidence>
<dbReference type="InterPro" id="IPR024467">
    <property type="entry name" value="Xre/MbcA/ParS-like_toxin-bd"/>
</dbReference>
<proteinExistence type="predicted"/>
<dbReference type="Pfam" id="PF20432">
    <property type="entry name" value="Xre-like-HTH"/>
    <property type="match status" value="1"/>
</dbReference>
<organism evidence="2 3">
    <name type="scientific">Maritimibacter fusiformis</name>
    <dbReference type="NCBI Taxonomy" id="2603819"/>
    <lineage>
        <taxon>Bacteria</taxon>
        <taxon>Pseudomonadati</taxon>
        <taxon>Pseudomonadota</taxon>
        <taxon>Alphaproteobacteria</taxon>
        <taxon>Rhodobacterales</taxon>
        <taxon>Roseobacteraceae</taxon>
        <taxon>Maritimibacter</taxon>
    </lineage>
</organism>
<dbReference type="InterPro" id="IPR001387">
    <property type="entry name" value="Cro/C1-type_HTH"/>
</dbReference>
<dbReference type="EMBL" id="VSIY01000015">
    <property type="protein sequence ID" value="TYB77858.1"/>
    <property type="molecule type" value="Genomic_DNA"/>
</dbReference>
<dbReference type="InterPro" id="IPR046847">
    <property type="entry name" value="Xre-like_HTH"/>
</dbReference>
<dbReference type="CDD" id="cd00093">
    <property type="entry name" value="HTH_XRE"/>
    <property type="match status" value="1"/>
</dbReference>
<dbReference type="AlphaFoldDB" id="A0A5D0RAX5"/>
<accession>A0A5D0RAX5</accession>